<keyword evidence="6" id="KW-0496">Mitochondrion</keyword>
<feature type="region of interest" description="Disordered" evidence="8">
    <location>
        <begin position="24"/>
        <end position="49"/>
    </location>
</feature>
<evidence type="ECO:0000256" key="3">
    <source>
        <dbReference type="ARBA" id="ARBA00022692"/>
    </source>
</evidence>
<reference evidence="9" key="1">
    <citation type="submission" date="2021-01" db="EMBL/GenBank/DDBJ databases">
        <authorList>
            <person name="Corre E."/>
            <person name="Pelletier E."/>
            <person name="Niang G."/>
            <person name="Scheremetjew M."/>
            <person name="Finn R."/>
            <person name="Kale V."/>
            <person name="Holt S."/>
            <person name="Cochrane G."/>
            <person name="Meng A."/>
            <person name="Brown T."/>
            <person name="Cohen L."/>
        </authorList>
    </citation>
    <scope>NUCLEOTIDE SEQUENCE</scope>
    <source>
        <strain evidence="9">SL-175</strain>
    </source>
</reference>
<dbReference type="PANTHER" id="PTHR14360">
    <property type="entry name" value="PROTEIN FMP32, MITOCHONDRIAL"/>
    <property type="match status" value="1"/>
</dbReference>
<evidence type="ECO:0000256" key="6">
    <source>
        <dbReference type="ARBA" id="ARBA00023128"/>
    </source>
</evidence>
<name>A0A7S0XHI3_9CHLO</name>
<keyword evidence="4" id="KW-1133">Transmembrane helix</keyword>
<evidence type="ECO:0000256" key="1">
    <source>
        <dbReference type="ARBA" id="ARBA00004173"/>
    </source>
</evidence>
<dbReference type="Pfam" id="PF07798">
    <property type="entry name" value="CCDC90-like"/>
    <property type="match status" value="1"/>
</dbReference>
<comment type="subcellular location">
    <subcellularLocation>
        <location evidence="2">Membrane</location>
    </subcellularLocation>
    <subcellularLocation>
        <location evidence="1">Mitochondrion</location>
    </subcellularLocation>
</comment>
<keyword evidence="7" id="KW-0472">Membrane</keyword>
<dbReference type="Gene3D" id="1.20.5.340">
    <property type="match status" value="1"/>
</dbReference>
<feature type="compositionally biased region" description="Low complexity" evidence="8">
    <location>
        <begin position="24"/>
        <end position="35"/>
    </location>
</feature>
<evidence type="ECO:0008006" key="10">
    <source>
        <dbReference type="Google" id="ProtNLM"/>
    </source>
</evidence>
<dbReference type="GO" id="GO:0005739">
    <property type="term" value="C:mitochondrion"/>
    <property type="evidence" value="ECO:0007669"/>
    <property type="project" value="UniProtKB-SubCell"/>
</dbReference>
<evidence type="ECO:0000256" key="2">
    <source>
        <dbReference type="ARBA" id="ARBA00004370"/>
    </source>
</evidence>
<protein>
    <recommendedName>
        <fullName evidence="10">DUF1640 domain-containing protein</fullName>
    </recommendedName>
</protein>
<keyword evidence="5" id="KW-0175">Coiled coil</keyword>
<proteinExistence type="predicted"/>
<dbReference type="EMBL" id="HBFC01037080">
    <property type="protein sequence ID" value="CAD8722828.1"/>
    <property type="molecule type" value="Transcribed_RNA"/>
</dbReference>
<gene>
    <name evidence="9" type="ORF">MANT1106_LOCUS22044</name>
</gene>
<evidence type="ECO:0000256" key="8">
    <source>
        <dbReference type="SAM" id="MobiDB-lite"/>
    </source>
</evidence>
<evidence type="ECO:0000256" key="7">
    <source>
        <dbReference type="ARBA" id="ARBA00023136"/>
    </source>
</evidence>
<organism evidence="9">
    <name type="scientific">Mantoniella antarctica</name>
    <dbReference type="NCBI Taxonomy" id="81844"/>
    <lineage>
        <taxon>Eukaryota</taxon>
        <taxon>Viridiplantae</taxon>
        <taxon>Chlorophyta</taxon>
        <taxon>Mamiellophyceae</taxon>
        <taxon>Mamiellales</taxon>
        <taxon>Mamiellaceae</taxon>
        <taxon>Mantoniella</taxon>
    </lineage>
</organism>
<evidence type="ECO:0000256" key="4">
    <source>
        <dbReference type="ARBA" id="ARBA00022989"/>
    </source>
</evidence>
<accession>A0A7S0XHI3</accession>
<evidence type="ECO:0000256" key="5">
    <source>
        <dbReference type="ARBA" id="ARBA00023054"/>
    </source>
</evidence>
<dbReference type="PANTHER" id="PTHR14360:SF1">
    <property type="entry name" value="PROTEIN FMP32, MITOCHONDRIAL"/>
    <property type="match status" value="1"/>
</dbReference>
<sequence>MLSRRSHPGEAGLRLIHQASSEATATAAAAAPRVGAEGGGAQGSGGGGEVGCASDVMAAADTSQLSRGSVAAETRVMREAKTSGSTSHAGSSALKPTVALTTFASSTADVARSAPVVIVQDTLEMLREFERAGFDSKQAESIVRIVLATVKSSTLPLCSRADLDKHVLLQQADLRQFQHDLTSKQREGALASKHMTDMVNSDFEKMRVELRYTHDKVTNSQRLDMSLERGRIRDDLLAQNAMMGQIEKRLDREMQTMQATHSNEMQIMKMTIEAAKNTSSNEIQNMRTTIEVAKSDTLKYGIGAVLSAVGLGLGVARFLG</sequence>
<keyword evidence="3" id="KW-0812">Transmembrane</keyword>
<dbReference type="InterPro" id="IPR024461">
    <property type="entry name" value="CCDC90-like"/>
</dbReference>
<dbReference type="GO" id="GO:0016020">
    <property type="term" value="C:membrane"/>
    <property type="evidence" value="ECO:0007669"/>
    <property type="project" value="UniProtKB-SubCell"/>
</dbReference>
<dbReference type="AlphaFoldDB" id="A0A7S0XHI3"/>
<evidence type="ECO:0000313" key="9">
    <source>
        <dbReference type="EMBL" id="CAD8722828.1"/>
    </source>
</evidence>
<feature type="compositionally biased region" description="Gly residues" evidence="8">
    <location>
        <begin position="36"/>
        <end position="49"/>
    </location>
</feature>